<feature type="domain" description="THUMP-like" evidence="1">
    <location>
        <begin position="322"/>
        <end position="391"/>
    </location>
</feature>
<protein>
    <submittedName>
        <fullName evidence="3">SAM-dependent methyltransferase</fullName>
    </submittedName>
</protein>
<evidence type="ECO:0000313" key="3">
    <source>
        <dbReference type="EMBL" id="VAW10258.1"/>
    </source>
</evidence>
<dbReference type="Pfam" id="PF18096">
    <property type="entry name" value="Thump_like"/>
    <property type="match status" value="1"/>
</dbReference>
<dbReference type="GO" id="GO:0032259">
    <property type="term" value="P:methylation"/>
    <property type="evidence" value="ECO:0007669"/>
    <property type="project" value="UniProtKB-KW"/>
</dbReference>
<organism evidence="3">
    <name type="scientific">hydrothermal vent metagenome</name>
    <dbReference type="NCBI Taxonomy" id="652676"/>
    <lineage>
        <taxon>unclassified sequences</taxon>
        <taxon>metagenomes</taxon>
        <taxon>ecological metagenomes</taxon>
    </lineage>
</organism>
<dbReference type="Pfam" id="PF22013">
    <property type="entry name" value="PG_1098_Fer"/>
    <property type="match status" value="1"/>
</dbReference>
<gene>
    <name evidence="3" type="ORF">MNBD_BACTEROID03-173</name>
</gene>
<name>A0A3B0SXF7_9ZZZZ</name>
<keyword evidence="3" id="KW-0489">Methyltransferase</keyword>
<dbReference type="Gene3D" id="1.10.10.1110">
    <property type="entry name" value="Methyltransferase PG1098, N-terminal domain"/>
    <property type="match status" value="1"/>
</dbReference>
<dbReference type="EMBL" id="UOEL01000016">
    <property type="protein sequence ID" value="VAW10258.1"/>
    <property type="molecule type" value="Genomic_DNA"/>
</dbReference>
<dbReference type="Gene3D" id="3.40.50.150">
    <property type="entry name" value="Vaccinia Virus protein VP39"/>
    <property type="match status" value="1"/>
</dbReference>
<sequence>MNKNILKSGIQSFISKNIDTDIVSVLLKKPIFEGVAPKELAEQIESKKKCGKKLPTWFKTLGIYYPKKLSVEQASSEITARYKAQIVTGKSLIDLTGGLGVDSYFFSHKITSVLHCEIDRELSEIASHNFTIFGAENIEMFFGDGVAFLQKTNRYFNWLFLDPSRRNKKKGKVFLLSDCSPNVPEYLDLLFSKSDSILLKTSPILDITAGIDKLQFVKEVHIVAVNNEVKELLWVMKKDFIGEITIKTINFSKQAHQVFDFRLSEEKETNSEISSPLNYLYEPNAAIMKSGGFKTIGSRFLLKKLHEHTHLYTSNKLIVFPGRRFEIEKCIPYNKNDLKTLGVKKANITTRNFPDSVVTIRNKFKIKDGGEIYLFFIKNLNEKHLVLICRKI</sequence>
<evidence type="ECO:0000259" key="1">
    <source>
        <dbReference type="Pfam" id="PF18096"/>
    </source>
</evidence>
<dbReference type="GO" id="GO:0008168">
    <property type="term" value="F:methyltransferase activity"/>
    <property type="evidence" value="ECO:0007669"/>
    <property type="project" value="UniProtKB-KW"/>
</dbReference>
<dbReference type="InterPro" id="IPR054168">
    <property type="entry name" value="PG_1098_Fer"/>
</dbReference>
<accession>A0A3B0SXF7</accession>
<dbReference type="InterPro" id="IPR029063">
    <property type="entry name" value="SAM-dependent_MTases_sf"/>
</dbReference>
<reference evidence="3" key="1">
    <citation type="submission" date="2018-06" db="EMBL/GenBank/DDBJ databases">
        <authorList>
            <person name="Zhirakovskaya E."/>
        </authorList>
    </citation>
    <scope>NUCLEOTIDE SEQUENCE</scope>
</reference>
<dbReference type="InterPro" id="IPR041497">
    <property type="entry name" value="Thump-like"/>
</dbReference>
<keyword evidence="3" id="KW-0808">Transferase</keyword>
<evidence type="ECO:0000259" key="2">
    <source>
        <dbReference type="Pfam" id="PF22013"/>
    </source>
</evidence>
<dbReference type="SUPFAM" id="SSF53335">
    <property type="entry name" value="S-adenosyl-L-methionine-dependent methyltransferases"/>
    <property type="match status" value="1"/>
</dbReference>
<proteinExistence type="predicted"/>
<dbReference type="AlphaFoldDB" id="A0A3B0SXF7"/>
<feature type="domain" description="PG-1098 ferredoxin-like" evidence="2">
    <location>
        <begin position="279"/>
        <end position="321"/>
    </location>
</feature>